<dbReference type="KEGG" id="stp:Strop_4381"/>
<dbReference type="Gene3D" id="1.10.287.1060">
    <property type="entry name" value="ESAT-6-like"/>
    <property type="match status" value="1"/>
</dbReference>
<organism evidence="1 2">
    <name type="scientific">Salinispora tropica (strain ATCC BAA-916 / DSM 44818 / JCM 13857 / NBRC 105044 / CNB-440)</name>
    <dbReference type="NCBI Taxonomy" id="369723"/>
    <lineage>
        <taxon>Bacteria</taxon>
        <taxon>Bacillati</taxon>
        <taxon>Actinomycetota</taxon>
        <taxon>Actinomycetes</taxon>
        <taxon>Micromonosporales</taxon>
        <taxon>Micromonosporaceae</taxon>
        <taxon>Salinispora</taxon>
    </lineage>
</organism>
<gene>
    <name evidence="1" type="ordered locus">Strop_4381</name>
</gene>
<dbReference type="InterPro" id="IPR036689">
    <property type="entry name" value="ESAT-6-like_sf"/>
</dbReference>
<protein>
    <submittedName>
        <fullName evidence="1">Uncharacterized protein</fullName>
    </submittedName>
</protein>
<dbReference type="SUPFAM" id="SSF140453">
    <property type="entry name" value="EsxAB dimer-like"/>
    <property type="match status" value="1"/>
</dbReference>
<proteinExistence type="predicted"/>
<dbReference type="PATRIC" id="fig|369723.5.peg.4533"/>
<dbReference type="AlphaFoldDB" id="A4XD02"/>
<name>A4XD02_SALTO</name>
<sequence>MMVHVRYRAGSHEGEVLMHPGFAVDVEALQSIGAKVAAAAGTLRESVPAAGAGLAPPRSGSAAAVAAQTAEKVWLAELRRLAERVDGFGADLTASAQDYLATDEANADGLRRTEVPPR</sequence>
<accession>A4XD02</accession>
<reference evidence="2" key="1">
    <citation type="journal article" date="2007" name="Proc. Natl. Acad. Sci. U.S.A.">
        <title>Genome sequencing reveals complex secondary metabolome in the marine actinomycete Salinispora tropica.</title>
        <authorList>
            <person name="Udwary D.W."/>
            <person name="Zeigler L."/>
            <person name="Asolkar R.N."/>
            <person name="Singan V."/>
            <person name="Lapidus A."/>
            <person name="Fenical W."/>
            <person name="Jensen P.R."/>
            <person name="Moore B.S."/>
        </authorList>
    </citation>
    <scope>NUCLEOTIDE SEQUENCE [LARGE SCALE GENOMIC DNA]</scope>
    <source>
        <strain evidence="2">ATCC BAA-916 / DSM 44818 / CNB-440</strain>
    </source>
</reference>
<dbReference type="eggNOG" id="ENOG50301H9">
    <property type="taxonomic scope" value="Bacteria"/>
</dbReference>
<evidence type="ECO:0000313" key="2">
    <source>
        <dbReference type="Proteomes" id="UP000000235"/>
    </source>
</evidence>
<dbReference type="Proteomes" id="UP000000235">
    <property type="component" value="Chromosome"/>
</dbReference>
<dbReference type="STRING" id="369723.Strop_4381"/>
<dbReference type="HOGENOM" id="CLU_2221334_0_0_11"/>
<dbReference type="EMBL" id="CP000667">
    <property type="protein sequence ID" value="ABP56809.1"/>
    <property type="molecule type" value="Genomic_DNA"/>
</dbReference>
<dbReference type="RefSeq" id="WP_012015573.1">
    <property type="nucleotide sequence ID" value="NC_009380.1"/>
</dbReference>
<keyword evidence="2" id="KW-1185">Reference proteome</keyword>
<evidence type="ECO:0000313" key="1">
    <source>
        <dbReference type="EMBL" id="ABP56809.1"/>
    </source>
</evidence>